<evidence type="ECO:0008006" key="3">
    <source>
        <dbReference type="Google" id="ProtNLM"/>
    </source>
</evidence>
<accession>A0A0L0UPN2</accession>
<reference evidence="2" key="1">
    <citation type="submission" date="2014-03" db="EMBL/GenBank/DDBJ databases">
        <title>The Genome Sequence of Puccinia striiformis f. sp. tritici PST-78.</title>
        <authorList>
            <consortium name="The Broad Institute Genome Sequencing Platform"/>
            <person name="Cuomo C."/>
            <person name="Hulbert S."/>
            <person name="Chen X."/>
            <person name="Walker B."/>
            <person name="Young S.K."/>
            <person name="Zeng Q."/>
            <person name="Gargeya S."/>
            <person name="Fitzgerald M."/>
            <person name="Haas B."/>
            <person name="Abouelleil A."/>
            <person name="Alvarado L."/>
            <person name="Arachchi H.M."/>
            <person name="Berlin A.M."/>
            <person name="Chapman S.B."/>
            <person name="Goldberg J."/>
            <person name="Griggs A."/>
            <person name="Gujja S."/>
            <person name="Hansen M."/>
            <person name="Howarth C."/>
            <person name="Imamovic A."/>
            <person name="Larimer J."/>
            <person name="McCowan C."/>
            <person name="Montmayeur A."/>
            <person name="Murphy C."/>
            <person name="Neiman D."/>
            <person name="Pearson M."/>
            <person name="Priest M."/>
            <person name="Roberts A."/>
            <person name="Saif S."/>
            <person name="Shea T."/>
            <person name="Sisk P."/>
            <person name="Sykes S."/>
            <person name="Wortman J."/>
            <person name="Nusbaum C."/>
            <person name="Birren B."/>
        </authorList>
    </citation>
    <scope>NUCLEOTIDE SEQUENCE [LARGE SCALE GENOMIC DNA]</scope>
    <source>
        <strain evidence="2">race PST-78</strain>
    </source>
</reference>
<evidence type="ECO:0000313" key="1">
    <source>
        <dbReference type="EMBL" id="KNE88901.1"/>
    </source>
</evidence>
<keyword evidence="2" id="KW-1185">Reference proteome</keyword>
<comment type="caution">
    <text evidence="1">The sequence shown here is derived from an EMBL/GenBank/DDBJ whole genome shotgun (WGS) entry which is preliminary data.</text>
</comment>
<dbReference type="OrthoDB" id="1715602at2759"/>
<proteinExistence type="predicted"/>
<dbReference type="EMBL" id="AJIL01000738">
    <property type="protein sequence ID" value="KNE88901.1"/>
    <property type="molecule type" value="Genomic_DNA"/>
</dbReference>
<evidence type="ECO:0000313" key="2">
    <source>
        <dbReference type="Proteomes" id="UP000054564"/>
    </source>
</evidence>
<dbReference type="Proteomes" id="UP000054564">
    <property type="component" value="Unassembled WGS sequence"/>
</dbReference>
<organism evidence="1 2">
    <name type="scientific">Puccinia striiformis f. sp. tritici PST-78</name>
    <dbReference type="NCBI Taxonomy" id="1165861"/>
    <lineage>
        <taxon>Eukaryota</taxon>
        <taxon>Fungi</taxon>
        <taxon>Dikarya</taxon>
        <taxon>Basidiomycota</taxon>
        <taxon>Pucciniomycotina</taxon>
        <taxon>Pucciniomycetes</taxon>
        <taxon>Pucciniales</taxon>
        <taxon>Pucciniaceae</taxon>
        <taxon>Puccinia</taxon>
    </lineage>
</organism>
<sequence length="75" mass="8406">TTVDVERSFNFGRDYVSVRRHRLSAVSLTRGMTVAFYSKNGKIPCGLLRKWKLEQSNSKKRANKGVGGSDDIIVC</sequence>
<gene>
    <name evidence="1" type="ORF">PSTG_17654</name>
</gene>
<protein>
    <recommendedName>
        <fullName evidence="3">HAT C-terminal dimerisation domain-containing protein</fullName>
    </recommendedName>
</protein>
<feature type="non-terminal residue" evidence="1">
    <location>
        <position position="1"/>
    </location>
</feature>
<name>A0A0L0UPN2_9BASI</name>
<dbReference type="AlphaFoldDB" id="A0A0L0UPN2"/>